<dbReference type="EC" id="2.5.1.18" evidence="3"/>
<keyword evidence="1" id="KW-0479">Metal-binding</keyword>
<dbReference type="InterPro" id="IPR051332">
    <property type="entry name" value="Fosfomycin_Res_Enzymes"/>
</dbReference>
<dbReference type="GeneID" id="45080572"/>
<dbReference type="PROSITE" id="PS51819">
    <property type="entry name" value="VOC"/>
    <property type="match status" value="1"/>
</dbReference>
<dbReference type="GO" id="GO:0046872">
    <property type="term" value="F:metal ion binding"/>
    <property type="evidence" value="ECO:0007669"/>
    <property type="project" value="UniProtKB-KW"/>
</dbReference>
<dbReference type="KEGG" id="dze:Dd1591_2503"/>
<feature type="domain" description="VOC" evidence="2">
    <location>
        <begin position="4"/>
        <end position="114"/>
    </location>
</feature>
<dbReference type="EMBL" id="CP001655">
    <property type="protein sequence ID" value="ACT07343.1"/>
    <property type="molecule type" value="Genomic_DNA"/>
</dbReference>
<dbReference type="OrthoDB" id="4265398at2"/>
<dbReference type="eggNOG" id="COG0346">
    <property type="taxonomic scope" value="Bacteria"/>
</dbReference>
<dbReference type="PANTHER" id="PTHR36113:SF6">
    <property type="entry name" value="FOSFOMYCIN RESISTANCE PROTEIN FOSX"/>
    <property type="match status" value="1"/>
</dbReference>
<dbReference type="SUPFAM" id="SSF54593">
    <property type="entry name" value="Glyoxalase/Bleomycin resistance protein/Dihydroxybiphenyl dioxygenase"/>
    <property type="match status" value="1"/>
</dbReference>
<proteinExistence type="predicted"/>
<dbReference type="Pfam" id="PF00903">
    <property type="entry name" value="Glyoxalase"/>
    <property type="match status" value="1"/>
</dbReference>
<evidence type="ECO:0000313" key="4">
    <source>
        <dbReference type="Proteomes" id="UP000002735"/>
    </source>
</evidence>
<sequence>MLSGLNHLTLSVRDLPCSLAFYHRLLGLRLEAKWATGAYLSLPGLWLCLSLEPARGDIAAGYTHYAFSVSADNFPLFCRRLRDAGVTEWKVNRSEGDSLYFLDPDGHQLEAHVGDLSSRLARCRSTPYALMTVYS</sequence>
<dbReference type="InterPro" id="IPR004360">
    <property type="entry name" value="Glyas_Fos-R_dOase_dom"/>
</dbReference>
<dbReference type="InterPro" id="IPR029068">
    <property type="entry name" value="Glyas_Bleomycin-R_OHBP_Dase"/>
</dbReference>
<reference evidence="3 4" key="1">
    <citation type="submission" date="2009-06" db="EMBL/GenBank/DDBJ databases">
        <title>Complete sequence of Dickeya zeae Ech1591.</title>
        <authorList>
            <consortium name="US DOE Joint Genome Institute"/>
            <person name="Lucas S."/>
            <person name="Copeland A."/>
            <person name="Lapidus A."/>
            <person name="Glavina del Rio T."/>
            <person name="Tice H."/>
            <person name="Bruce D."/>
            <person name="Goodwin L."/>
            <person name="Pitluck S."/>
            <person name="Chertkov O."/>
            <person name="Brettin T."/>
            <person name="Detter J.C."/>
            <person name="Han C."/>
            <person name="Larimer F."/>
            <person name="Land M."/>
            <person name="Hauser L."/>
            <person name="Kyrpides N."/>
            <person name="Ovchinnikova G."/>
            <person name="Balakrishnan V."/>
            <person name="Glasner J."/>
            <person name="Perna N.T."/>
        </authorList>
    </citation>
    <scope>NUCLEOTIDE SEQUENCE [LARGE SCALE GENOMIC DNA]</scope>
    <source>
        <strain evidence="3 4">Ech1591</strain>
    </source>
</reference>
<dbReference type="GO" id="GO:0004364">
    <property type="term" value="F:glutathione transferase activity"/>
    <property type="evidence" value="ECO:0007669"/>
    <property type="project" value="UniProtKB-EC"/>
</dbReference>
<evidence type="ECO:0000259" key="2">
    <source>
        <dbReference type="PROSITE" id="PS51819"/>
    </source>
</evidence>
<dbReference type="InterPro" id="IPR037523">
    <property type="entry name" value="VOC_core"/>
</dbReference>
<gene>
    <name evidence="3" type="ordered locus">Dd1591_2503</name>
</gene>
<evidence type="ECO:0000313" key="3">
    <source>
        <dbReference type="EMBL" id="ACT07343.1"/>
    </source>
</evidence>
<organism evidence="3 4">
    <name type="scientific">Dickeya chrysanthemi (strain Ech1591)</name>
    <name type="common">Dickeya zeae (strain Ech1591)</name>
    <dbReference type="NCBI Taxonomy" id="561229"/>
    <lineage>
        <taxon>Bacteria</taxon>
        <taxon>Pseudomonadati</taxon>
        <taxon>Pseudomonadota</taxon>
        <taxon>Gammaproteobacteria</taxon>
        <taxon>Enterobacterales</taxon>
        <taxon>Pectobacteriaceae</taxon>
        <taxon>Dickeya</taxon>
    </lineage>
</organism>
<dbReference type="HOGENOM" id="CLU_121356_0_0_6"/>
<keyword evidence="3" id="KW-0808">Transferase</keyword>
<dbReference type="Gene3D" id="3.10.180.10">
    <property type="entry name" value="2,3-Dihydroxybiphenyl 1,2-Dioxygenase, domain 1"/>
    <property type="match status" value="1"/>
</dbReference>
<dbReference type="AlphaFoldDB" id="C6CL97"/>
<accession>C6CL97</accession>
<dbReference type="PANTHER" id="PTHR36113">
    <property type="entry name" value="LYASE, PUTATIVE-RELATED-RELATED"/>
    <property type="match status" value="1"/>
</dbReference>
<dbReference type="RefSeq" id="WP_012770205.1">
    <property type="nucleotide sequence ID" value="NC_012912.1"/>
</dbReference>
<name>C6CL97_DICC1</name>
<evidence type="ECO:0000256" key="1">
    <source>
        <dbReference type="ARBA" id="ARBA00022723"/>
    </source>
</evidence>
<protein>
    <submittedName>
        <fullName evidence="3">Glutathione transferase</fullName>
        <ecNumber evidence="3">2.5.1.18</ecNumber>
    </submittedName>
</protein>
<dbReference type="STRING" id="561229.Dd1591_2503"/>
<dbReference type="Proteomes" id="UP000002735">
    <property type="component" value="Chromosome"/>
</dbReference>